<protein>
    <recommendedName>
        <fullName evidence="4">Cell shape determination protein CcmA</fullName>
    </recommendedName>
</protein>
<dbReference type="AlphaFoldDB" id="A0A953ICV5"/>
<name>A0A953ICV5_SYMTR</name>
<comment type="similarity">
    <text evidence="1">Belongs to the bactofilin family.</text>
</comment>
<dbReference type="Pfam" id="PF04519">
    <property type="entry name" value="Bactofilin"/>
    <property type="match status" value="1"/>
</dbReference>
<evidence type="ECO:0000313" key="3">
    <source>
        <dbReference type="Proteomes" id="UP000732377"/>
    </source>
</evidence>
<dbReference type="EMBL" id="PIUK01000047">
    <property type="protein sequence ID" value="MBY6275920.1"/>
    <property type="molecule type" value="Genomic_DNA"/>
</dbReference>
<dbReference type="InterPro" id="IPR007607">
    <property type="entry name" value="BacA/B"/>
</dbReference>
<organism evidence="2 3">
    <name type="scientific">Symbiobacterium thermophilum</name>
    <dbReference type="NCBI Taxonomy" id="2734"/>
    <lineage>
        <taxon>Bacteria</taxon>
        <taxon>Bacillati</taxon>
        <taxon>Bacillota</taxon>
        <taxon>Clostridia</taxon>
        <taxon>Eubacteriales</taxon>
        <taxon>Symbiobacteriaceae</taxon>
        <taxon>Symbiobacterium</taxon>
    </lineage>
</organism>
<reference evidence="2" key="1">
    <citation type="submission" date="2017-11" db="EMBL/GenBank/DDBJ databases">
        <title>Three new genomes from thermophilic consortium.</title>
        <authorList>
            <person name="Quaggio R."/>
            <person name="Amgarten D."/>
            <person name="Setubal J.C."/>
        </authorList>
    </citation>
    <scope>NUCLEOTIDE SEQUENCE</scope>
    <source>
        <strain evidence="2">ZCTH01-B2</strain>
    </source>
</reference>
<accession>A0A953ICV5</accession>
<comment type="caution">
    <text evidence="2">The sequence shown here is derived from an EMBL/GenBank/DDBJ whole genome shotgun (WGS) entry which is preliminary data.</text>
</comment>
<dbReference type="PANTHER" id="PTHR35024">
    <property type="entry name" value="HYPOTHETICAL CYTOSOLIC PROTEIN"/>
    <property type="match status" value="1"/>
</dbReference>
<evidence type="ECO:0008006" key="4">
    <source>
        <dbReference type="Google" id="ProtNLM"/>
    </source>
</evidence>
<sequence>MTVFGSRKKSTADNLSHGKIETLIGEGTQIKGTFQSSGVVRVDGFLEGSIEHDGDLIVGPKGRIQATIKARNLATAGEIHGDVEVAEKLELLPGAHLKGDVRCGHLVIHEGARFHGRSLMSVTDSAEPPQPARSPGD</sequence>
<evidence type="ECO:0000313" key="2">
    <source>
        <dbReference type="EMBL" id="MBY6275920.1"/>
    </source>
</evidence>
<dbReference type="PANTHER" id="PTHR35024:SF4">
    <property type="entry name" value="POLYMER-FORMING CYTOSKELETAL PROTEIN"/>
    <property type="match status" value="1"/>
</dbReference>
<dbReference type="Proteomes" id="UP000732377">
    <property type="component" value="Unassembled WGS sequence"/>
</dbReference>
<evidence type="ECO:0000256" key="1">
    <source>
        <dbReference type="ARBA" id="ARBA00044755"/>
    </source>
</evidence>
<gene>
    <name evidence="2" type="ORF">CWE10_06795</name>
</gene>
<proteinExistence type="inferred from homology"/>